<dbReference type="InterPro" id="IPR027417">
    <property type="entry name" value="P-loop_NTPase"/>
</dbReference>
<feature type="domain" description="RecF/RecN/SMC N-terminal" evidence="9">
    <location>
        <begin position="2"/>
        <end position="536"/>
    </location>
</feature>
<dbReference type="PIRSF" id="PIRSF003128">
    <property type="entry name" value="RecN"/>
    <property type="match status" value="1"/>
</dbReference>
<evidence type="ECO:0000256" key="3">
    <source>
        <dbReference type="ARBA" id="ARBA00021315"/>
    </source>
</evidence>
<dbReference type="InterPro" id="IPR004604">
    <property type="entry name" value="DNA_recomb/repair_RecN"/>
</dbReference>
<organism evidence="10 11">
    <name type="scientific">Tsukamurella soli</name>
    <dbReference type="NCBI Taxonomy" id="644556"/>
    <lineage>
        <taxon>Bacteria</taxon>
        <taxon>Bacillati</taxon>
        <taxon>Actinomycetota</taxon>
        <taxon>Actinomycetes</taxon>
        <taxon>Mycobacteriales</taxon>
        <taxon>Tsukamurellaceae</taxon>
        <taxon>Tsukamurella</taxon>
    </lineage>
</organism>
<comment type="caution">
    <text evidence="10">The sequence shown here is derived from an EMBL/GenBank/DDBJ whole genome shotgun (WGS) entry which is preliminary data.</text>
</comment>
<sequence length="611" mass="62740">MLEEIRIESLGVIDASTAEFAPGLTVLTGETGAGKTMVVTSLHLLAGARADAGRIRAGADKAVVEGRFSLADASAADQVREVVDAAGGDVDDDGAVIAVRSVSADGRSRAYLGGRSVPVGTLSDFSAPLLTVHGQNDQLRLLRPERQRDLLDAFAGAPATRALAAYRKVRAEWVGAKAELAERTSRSRELALEQDHLTAALAEIDGVDPLPGEDAEVSARIRRLSDLDTLREAADTSYAALTGTPYEGSFGDGAGAVLDLLGTVRASLTGSDDPVLRELAERVAEATTIAGDVATELGAYLSALPSDPSELEQSLQRQADLRTLTRKYAPDADGVLAWAAEARTRLAGIDTSAEGLAALTSRVADLGRAVADAAAKLTAARTKAAVSLSRRVTAELRKLAMGGASITVAVTPDQAGESDHAVPSGDGGPARLRAGGHGTDVVEFRLVAHDGANPLPIAKSASGGELSRVMLALEVVLAQTESGLTMVFDEVDAGVGGKAAVEIGRCLAALARRHQVIVVTHLPQVAAFADTHLTVGKQVLGGGKGSGGKGSGGKGKAVTSTLSALSRDERIAELARMLAGMGDTDTGRAHAEELLVAAETDKVEQIGAHAS</sequence>
<evidence type="ECO:0000256" key="8">
    <source>
        <dbReference type="ARBA" id="ARBA00033408"/>
    </source>
</evidence>
<dbReference type="RefSeq" id="WP_344995452.1">
    <property type="nucleotide sequence ID" value="NZ_BAABFR010000030.1"/>
</dbReference>
<dbReference type="PANTHER" id="PTHR11059:SF0">
    <property type="entry name" value="DNA REPAIR PROTEIN RECN"/>
    <property type="match status" value="1"/>
</dbReference>
<evidence type="ECO:0000313" key="11">
    <source>
        <dbReference type="Proteomes" id="UP001500635"/>
    </source>
</evidence>
<dbReference type="Proteomes" id="UP001500635">
    <property type="component" value="Unassembled WGS sequence"/>
</dbReference>
<keyword evidence="7" id="KW-0234">DNA repair</keyword>
<evidence type="ECO:0000256" key="7">
    <source>
        <dbReference type="ARBA" id="ARBA00023204"/>
    </source>
</evidence>
<proteinExistence type="inferred from homology"/>
<dbReference type="NCBIfam" id="TIGR00634">
    <property type="entry name" value="recN"/>
    <property type="match status" value="1"/>
</dbReference>
<keyword evidence="5" id="KW-0227">DNA damage</keyword>
<evidence type="ECO:0000256" key="1">
    <source>
        <dbReference type="ARBA" id="ARBA00003618"/>
    </source>
</evidence>
<evidence type="ECO:0000256" key="6">
    <source>
        <dbReference type="ARBA" id="ARBA00022840"/>
    </source>
</evidence>
<evidence type="ECO:0000256" key="4">
    <source>
        <dbReference type="ARBA" id="ARBA00022741"/>
    </source>
</evidence>
<dbReference type="InterPro" id="IPR003395">
    <property type="entry name" value="RecF/RecN/SMC_N"/>
</dbReference>
<comment type="similarity">
    <text evidence="2">Belongs to the RecN family.</text>
</comment>
<evidence type="ECO:0000313" key="10">
    <source>
        <dbReference type="EMBL" id="GAA4392913.1"/>
    </source>
</evidence>
<gene>
    <name evidence="10" type="primary">recN</name>
    <name evidence="10" type="ORF">GCM10023147_23160</name>
</gene>
<dbReference type="PANTHER" id="PTHR11059">
    <property type="entry name" value="DNA REPAIR PROTEIN RECN"/>
    <property type="match status" value="1"/>
</dbReference>
<keyword evidence="11" id="KW-1185">Reference proteome</keyword>
<keyword evidence="6" id="KW-0067">ATP-binding</keyword>
<dbReference type="CDD" id="cd03241">
    <property type="entry name" value="ABC_RecN"/>
    <property type="match status" value="2"/>
</dbReference>
<comment type="function">
    <text evidence="1">May be involved in recombinational repair of damaged DNA.</text>
</comment>
<protein>
    <recommendedName>
        <fullName evidence="3">DNA repair protein RecN</fullName>
    </recommendedName>
    <alternativeName>
        <fullName evidence="8">Recombination protein N</fullName>
    </alternativeName>
</protein>
<accession>A0ABP8JM55</accession>
<dbReference type="Pfam" id="PF02463">
    <property type="entry name" value="SMC_N"/>
    <property type="match status" value="1"/>
</dbReference>
<evidence type="ECO:0000256" key="5">
    <source>
        <dbReference type="ARBA" id="ARBA00022763"/>
    </source>
</evidence>
<keyword evidence="4" id="KW-0547">Nucleotide-binding</keyword>
<dbReference type="EMBL" id="BAABFR010000030">
    <property type="protein sequence ID" value="GAA4392913.1"/>
    <property type="molecule type" value="Genomic_DNA"/>
</dbReference>
<reference evidence="11" key="1">
    <citation type="journal article" date="2019" name="Int. J. Syst. Evol. Microbiol.">
        <title>The Global Catalogue of Microorganisms (GCM) 10K type strain sequencing project: providing services to taxonomists for standard genome sequencing and annotation.</title>
        <authorList>
            <consortium name="The Broad Institute Genomics Platform"/>
            <consortium name="The Broad Institute Genome Sequencing Center for Infectious Disease"/>
            <person name="Wu L."/>
            <person name="Ma J."/>
        </authorList>
    </citation>
    <scope>NUCLEOTIDE SEQUENCE [LARGE SCALE GENOMIC DNA]</scope>
    <source>
        <strain evidence="11">JCM 17688</strain>
    </source>
</reference>
<dbReference type="Gene3D" id="3.40.50.300">
    <property type="entry name" value="P-loop containing nucleotide triphosphate hydrolases"/>
    <property type="match status" value="2"/>
</dbReference>
<name>A0ABP8JM55_9ACTN</name>
<dbReference type="SUPFAM" id="SSF52540">
    <property type="entry name" value="P-loop containing nucleoside triphosphate hydrolases"/>
    <property type="match status" value="2"/>
</dbReference>
<evidence type="ECO:0000256" key="2">
    <source>
        <dbReference type="ARBA" id="ARBA00009441"/>
    </source>
</evidence>
<evidence type="ECO:0000259" key="9">
    <source>
        <dbReference type="Pfam" id="PF02463"/>
    </source>
</evidence>